<keyword evidence="2" id="KW-1133">Transmembrane helix</keyword>
<proteinExistence type="predicted"/>
<evidence type="ECO:0000256" key="2">
    <source>
        <dbReference type="SAM" id="Phobius"/>
    </source>
</evidence>
<feature type="transmembrane region" description="Helical" evidence="2">
    <location>
        <begin position="233"/>
        <end position="255"/>
    </location>
</feature>
<evidence type="ECO:0000256" key="3">
    <source>
        <dbReference type="SAM" id="SignalP"/>
    </source>
</evidence>
<accession>A0A553HXQ9</accession>
<feature type="compositionally biased region" description="Low complexity" evidence="1">
    <location>
        <begin position="111"/>
        <end position="161"/>
    </location>
</feature>
<comment type="caution">
    <text evidence="4">The sequence shown here is derived from an EMBL/GenBank/DDBJ whole genome shotgun (WGS) entry which is preliminary data.</text>
</comment>
<dbReference type="OrthoDB" id="5589325at2759"/>
<feature type="chain" id="PRO_5021981505" description="Mid2 domain-containing protein" evidence="3">
    <location>
        <begin position="21"/>
        <end position="392"/>
    </location>
</feature>
<dbReference type="STRING" id="2512241.A0A553HXQ9"/>
<feature type="signal peptide" evidence="3">
    <location>
        <begin position="1"/>
        <end position="20"/>
    </location>
</feature>
<dbReference type="AlphaFoldDB" id="A0A553HXQ9"/>
<keyword evidence="5" id="KW-1185">Reference proteome</keyword>
<sequence length="392" mass="41064">MCTFTVLVLASALLLGPCWAVQFTTTEYNVLQGKPFTLQWEGAKGPVEISLLNAESLNNFETVQVIDSGDTRNSYTWTPPDLLLAGTYAFGISDGVDKNYSPVWDYDYAESGSGSTSMSSSTSASTSTRTMATTTMSTTSPLTTAPVTTSPKTTTSLVSTPKPTPMATSSASDSGDTSSSSLPTGTTTIGSTSSGAPGSESANPSSSPSSNPDTSSIGTQQSHAGGLSTGAKIGIGVGAGLGGLAVLGVALLLVFRRGKAAGQRAAYVGNNNQESKAELGDDPRPRAELGGQGIAEIQSGHDGWRGQPSELDASPYSYRGNSLLLLKSNWSYIVHQTPSRLIGETLTGDVPSFAKAHSIRVRNALDRVYSIWSRNWRFWFGPEASPTRYGRL</sequence>
<keyword evidence="2" id="KW-0472">Membrane</keyword>
<evidence type="ECO:0008006" key="6">
    <source>
        <dbReference type="Google" id="ProtNLM"/>
    </source>
</evidence>
<name>A0A553HXQ9_9PEZI</name>
<feature type="region of interest" description="Disordered" evidence="1">
    <location>
        <begin position="111"/>
        <end position="226"/>
    </location>
</feature>
<dbReference type="EMBL" id="VFLP01000034">
    <property type="protein sequence ID" value="TRX92730.1"/>
    <property type="molecule type" value="Genomic_DNA"/>
</dbReference>
<reference evidence="5" key="1">
    <citation type="submission" date="2019-06" db="EMBL/GenBank/DDBJ databases">
        <title>Draft genome sequence of the griseofulvin-producing fungus Xylaria cubensis strain G536.</title>
        <authorList>
            <person name="Mead M.E."/>
            <person name="Raja H.A."/>
            <person name="Steenwyk J.L."/>
            <person name="Knowles S.L."/>
            <person name="Oberlies N.H."/>
            <person name="Rokas A."/>
        </authorList>
    </citation>
    <scope>NUCLEOTIDE SEQUENCE [LARGE SCALE GENOMIC DNA]</scope>
    <source>
        <strain evidence="5">G536</strain>
    </source>
</reference>
<dbReference type="Proteomes" id="UP000319160">
    <property type="component" value="Unassembled WGS sequence"/>
</dbReference>
<evidence type="ECO:0000313" key="4">
    <source>
        <dbReference type="EMBL" id="TRX92730.1"/>
    </source>
</evidence>
<evidence type="ECO:0000256" key="1">
    <source>
        <dbReference type="SAM" id="MobiDB-lite"/>
    </source>
</evidence>
<gene>
    <name evidence="4" type="ORF">FHL15_006404</name>
</gene>
<protein>
    <recommendedName>
        <fullName evidence="6">Mid2 domain-containing protein</fullName>
    </recommendedName>
</protein>
<evidence type="ECO:0000313" key="5">
    <source>
        <dbReference type="Proteomes" id="UP000319160"/>
    </source>
</evidence>
<keyword evidence="2" id="KW-0812">Transmembrane</keyword>
<feature type="compositionally biased region" description="Low complexity" evidence="1">
    <location>
        <begin position="168"/>
        <end position="216"/>
    </location>
</feature>
<dbReference type="PANTHER" id="PTHR16861:SF9">
    <property type="entry name" value="CELL WALL INTEGRITY AND STRESS RESPONSE COMPONENT 1"/>
    <property type="match status" value="1"/>
</dbReference>
<organism evidence="4 5">
    <name type="scientific">Xylaria flabelliformis</name>
    <dbReference type="NCBI Taxonomy" id="2512241"/>
    <lineage>
        <taxon>Eukaryota</taxon>
        <taxon>Fungi</taxon>
        <taxon>Dikarya</taxon>
        <taxon>Ascomycota</taxon>
        <taxon>Pezizomycotina</taxon>
        <taxon>Sordariomycetes</taxon>
        <taxon>Xylariomycetidae</taxon>
        <taxon>Xylariales</taxon>
        <taxon>Xylariaceae</taxon>
        <taxon>Xylaria</taxon>
    </lineage>
</organism>
<dbReference type="PANTHER" id="PTHR16861">
    <property type="entry name" value="GLYCOPROTEIN 38"/>
    <property type="match status" value="1"/>
</dbReference>
<keyword evidence="3" id="KW-0732">Signal</keyword>